<dbReference type="PRINTS" id="PR00398">
    <property type="entry name" value="STRDHORMONER"/>
</dbReference>
<dbReference type="SMART" id="SM00430">
    <property type="entry name" value="HOLI"/>
    <property type="match status" value="1"/>
</dbReference>
<dbReference type="PRINTS" id="PR01282">
    <property type="entry name" value="COUPTNFACTOR"/>
</dbReference>
<dbReference type="GO" id="GO:0008270">
    <property type="term" value="F:zinc ion binding"/>
    <property type="evidence" value="ECO:0007669"/>
    <property type="project" value="UniProtKB-KW"/>
</dbReference>
<evidence type="ECO:0000256" key="8">
    <source>
        <dbReference type="ARBA" id="ARBA00023170"/>
    </source>
</evidence>
<dbReference type="Proteomes" id="UP000887013">
    <property type="component" value="Unassembled WGS sequence"/>
</dbReference>
<evidence type="ECO:0000256" key="3">
    <source>
        <dbReference type="ARBA" id="ARBA00022771"/>
    </source>
</evidence>
<dbReference type="GO" id="GO:0006357">
    <property type="term" value="P:regulation of transcription by RNA polymerase II"/>
    <property type="evidence" value="ECO:0007669"/>
    <property type="project" value="UniProtKB-ARBA"/>
</dbReference>
<keyword evidence="5 10" id="KW-0805">Transcription regulation</keyword>
<dbReference type="FunFam" id="3.30.50.10:FF:000006">
    <property type="entry name" value="Nuclear receptor subfamily 5 group A member"/>
    <property type="match status" value="1"/>
</dbReference>
<gene>
    <name evidence="14" type="primary">NR2E3</name>
    <name evidence="14" type="ORF">NPIL_450511</name>
</gene>
<dbReference type="SUPFAM" id="SSF48508">
    <property type="entry name" value="Nuclear receptor ligand-binding domain"/>
    <property type="match status" value="1"/>
</dbReference>
<evidence type="ECO:0000256" key="9">
    <source>
        <dbReference type="ARBA" id="ARBA00023242"/>
    </source>
</evidence>
<dbReference type="AlphaFoldDB" id="A0A8X6NEM3"/>
<dbReference type="GO" id="GO:0043565">
    <property type="term" value="F:sequence-specific DNA binding"/>
    <property type="evidence" value="ECO:0007669"/>
    <property type="project" value="InterPro"/>
</dbReference>
<feature type="region of interest" description="Disordered" evidence="11">
    <location>
        <begin position="21"/>
        <end position="46"/>
    </location>
</feature>
<keyword evidence="9 10" id="KW-0539">Nucleus</keyword>
<evidence type="ECO:0000256" key="6">
    <source>
        <dbReference type="ARBA" id="ARBA00023125"/>
    </source>
</evidence>
<dbReference type="PROSITE" id="PS51843">
    <property type="entry name" value="NR_LBD"/>
    <property type="match status" value="1"/>
</dbReference>
<evidence type="ECO:0000313" key="15">
    <source>
        <dbReference type="Proteomes" id="UP000887013"/>
    </source>
</evidence>
<comment type="similarity">
    <text evidence="10">Belongs to the nuclear hormone receptor family.</text>
</comment>
<comment type="subcellular location">
    <subcellularLocation>
        <location evidence="1 10">Nucleus</location>
    </subcellularLocation>
</comment>
<dbReference type="Pfam" id="PF00104">
    <property type="entry name" value="Hormone_recep"/>
    <property type="match status" value="1"/>
</dbReference>
<keyword evidence="2 10" id="KW-0479">Metal-binding</keyword>
<evidence type="ECO:0000256" key="4">
    <source>
        <dbReference type="ARBA" id="ARBA00022833"/>
    </source>
</evidence>
<dbReference type="Pfam" id="PF00105">
    <property type="entry name" value="zf-C4"/>
    <property type="match status" value="1"/>
</dbReference>
<dbReference type="InterPro" id="IPR001628">
    <property type="entry name" value="Znf_hrmn_rcpt"/>
</dbReference>
<evidence type="ECO:0000256" key="1">
    <source>
        <dbReference type="ARBA" id="ARBA00004123"/>
    </source>
</evidence>
<evidence type="ECO:0000259" key="12">
    <source>
        <dbReference type="PROSITE" id="PS51030"/>
    </source>
</evidence>
<dbReference type="InterPro" id="IPR001723">
    <property type="entry name" value="Nuclear_hrmn_rcpt"/>
</dbReference>
<keyword evidence="3 10" id="KW-0863">Zinc-finger</keyword>
<organism evidence="14 15">
    <name type="scientific">Nephila pilipes</name>
    <name type="common">Giant wood spider</name>
    <name type="synonym">Nephila maculata</name>
    <dbReference type="NCBI Taxonomy" id="299642"/>
    <lineage>
        <taxon>Eukaryota</taxon>
        <taxon>Metazoa</taxon>
        <taxon>Ecdysozoa</taxon>
        <taxon>Arthropoda</taxon>
        <taxon>Chelicerata</taxon>
        <taxon>Arachnida</taxon>
        <taxon>Araneae</taxon>
        <taxon>Araneomorphae</taxon>
        <taxon>Entelegynae</taxon>
        <taxon>Araneoidea</taxon>
        <taxon>Nephilidae</taxon>
        <taxon>Nephila</taxon>
    </lineage>
</organism>
<evidence type="ECO:0000259" key="13">
    <source>
        <dbReference type="PROSITE" id="PS51843"/>
    </source>
</evidence>
<reference evidence="14" key="1">
    <citation type="submission" date="2020-08" db="EMBL/GenBank/DDBJ databases">
        <title>Multicomponent nature underlies the extraordinary mechanical properties of spider dragline silk.</title>
        <authorList>
            <person name="Kono N."/>
            <person name="Nakamura H."/>
            <person name="Mori M."/>
            <person name="Yoshida Y."/>
            <person name="Ohtoshi R."/>
            <person name="Malay A.D."/>
            <person name="Moran D.A.P."/>
            <person name="Tomita M."/>
            <person name="Numata K."/>
            <person name="Arakawa K."/>
        </authorList>
    </citation>
    <scope>NUCLEOTIDE SEQUENCE</scope>
</reference>
<keyword evidence="7 10" id="KW-0804">Transcription</keyword>
<evidence type="ECO:0000256" key="10">
    <source>
        <dbReference type="RuleBase" id="RU004334"/>
    </source>
</evidence>
<name>A0A8X6NEM3_NEPPI</name>
<dbReference type="SMART" id="SM00399">
    <property type="entry name" value="ZnF_C4"/>
    <property type="match status" value="1"/>
</dbReference>
<evidence type="ECO:0000256" key="2">
    <source>
        <dbReference type="ARBA" id="ARBA00022723"/>
    </source>
</evidence>
<dbReference type="PANTHER" id="PTHR24083">
    <property type="entry name" value="NUCLEAR HORMONE RECEPTOR"/>
    <property type="match status" value="1"/>
</dbReference>
<dbReference type="Gene3D" id="1.10.565.10">
    <property type="entry name" value="Retinoid X Receptor"/>
    <property type="match status" value="1"/>
</dbReference>
<feature type="domain" description="Nuclear receptor" evidence="12">
    <location>
        <begin position="85"/>
        <end position="161"/>
    </location>
</feature>
<dbReference type="PRINTS" id="PR00047">
    <property type="entry name" value="STROIDFINGER"/>
</dbReference>
<dbReference type="CDD" id="cd06950">
    <property type="entry name" value="NR_LBD_Tlx_PNR_like"/>
    <property type="match status" value="1"/>
</dbReference>
<sequence>MSLRLPHAFYFFPSFAEPSSPGSTLGGHSPEAPPRDSPLAGSSGSVHPTHCPAVSVHSFYPPHRLQGGSPPDVLGHTPTKRISPGLTCVVCGDTSSGKHYGILACNGCSGFFKRSVRRKLIYRCQAGTGNCVVDKAHRNQCQACRLKKCLQMGMNKDALDSHMAEMSREEMMEQRQGIQMVGPSGPAVSYGGVSPQEVGPVFSCPPPGQETIYETSARLLFMAVKWAKNLPSFANLPFRDQVILLEEAWSELFLLCAIQWCMPLDSSPLFTPTEHLNAGLPNGKAALTLADVRTLQETLARFKSVGVDPAEFACLKAIALFKADARGLKDAHQVEGLQDQAQLMLQQHVKTQHPTHPFRFGRLLLMLPSLRYVPSDRVEGMFFHRTIGNTSMEKLLCDMFKC</sequence>
<keyword evidence="15" id="KW-1185">Reference proteome</keyword>
<dbReference type="Gene3D" id="3.30.50.10">
    <property type="entry name" value="Erythroid Transcription Factor GATA-1, subunit A"/>
    <property type="match status" value="1"/>
</dbReference>
<keyword evidence="6 10" id="KW-0238">DNA-binding</keyword>
<keyword evidence="4 10" id="KW-0862">Zinc</keyword>
<dbReference type="PROSITE" id="PS00031">
    <property type="entry name" value="NUCLEAR_REC_DBD_1"/>
    <property type="match status" value="1"/>
</dbReference>
<evidence type="ECO:0000313" key="14">
    <source>
        <dbReference type="EMBL" id="GFT10853.1"/>
    </source>
</evidence>
<dbReference type="OrthoDB" id="6418436at2759"/>
<dbReference type="PROSITE" id="PS51030">
    <property type="entry name" value="NUCLEAR_REC_DBD_2"/>
    <property type="match status" value="1"/>
</dbReference>
<accession>A0A8X6NEM3</accession>
<dbReference type="InterPro" id="IPR050274">
    <property type="entry name" value="Nuclear_hormone_rcpt_NR2"/>
</dbReference>
<comment type="caution">
    <text evidence="14">The sequence shown here is derived from an EMBL/GenBank/DDBJ whole genome shotgun (WGS) entry which is preliminary data.</text>
</comment>
<dbReference type="GO" id="GO:0003700">
    <property type="term" value="F:DNA-binding transcription factor activity"/>
    <property type="evidence" value="ECO:0007669"/>
    <property type="project" value="InterPro"/>
</dbReference>
<feature type="domain" description="NR LBD" evidence="13">
    <location>
        <begin position="173"/>
        <end position="402"/>
    </location>
</feature>
<evidence type="ECO:0000256" key="7">
    <source>
        <dbReference type="ARBA" id="ARBA00023163"/>
    </source>
</evidence>
<keyword evidence="8 10" id="KW-0675">Receptor</keyword>
<evidence type="ECO:0000256" key="5">
    <source>
        <dbReference type="ARBA" id="ARBA00023015"/>
    </source>
</evidence>
<dbReference type="InterPro" id="IPR035500">
    <property type="entry name" value="NHR-like_dom_sf"/>
</dbReference>
<dbReference type="InterPro" id="IPR000536">
    <property type="entry name" value="Nucl_hrmn_rcpt_lig-bd"/>
</dbReference>
<proteinExistence type="inferred from homology"/>
<dbReference type="FunFam" id="1.10.565.10:FF:000022">
    <property type="entry name" value="Nuclear receptor subfamily 2 group E member 3"/>
    <property type="match status" value="1"/>
</dbReference>
<evidence type="ECO:0000256" key="11">
    <source>
        <dbReference type="SAM" id="MobiDB-lite"/>
    </source>
</evidence>
<dbReference type="SUPFAM" id="SSF57716">
    <property type="entry name" value="Glucocorticoid receptor-like (DNA-binding domain)"/>
    <property type="match status" value="1"/>
</dbReference>
<dbReference type="InterPro" id="IPR013088">
    <property type="entry name" value="Znf_NHR/GATA"/>
</dbReference>
<dbReference type="EMBL" id="BMAW01057424">
    <property type="protein sequence ID" value="GFT10853.1"/>
    <property type="molecule type" value="Genomic_DNA"/>
</dbReference>
<protein>
    <submittedName>
        <fullName evidence="14">Photoreceptor-specific nuclear receptor</fullName>
    </submittedName>
</protein>
<dbReference type="GO" id="GO:0005634">
    <property type="term" value="C:nucleus"/>
    <property type="evidence" value="ECO:0007669"/>
    <property type="project" value="UniProtKB-SubCell"/>
</dbReference>